<dbReference type="AlphaFoldDB" id="A0AAW2Z841"/>
<evidence type="ECO:0000313" key="1">
    <source>
        <dbReference type="EMBL" id="KAL0485585.1"/>
    </source>
</evidence>
<name>A0AAW2Z841_9EUKA</name>
<dbReference type="EMBL" id="JAOPGA020001151">
    <property type="protein sequence ID" value="KAL0485585.1"/>
    <property type="molecule type" value="Genomic_DNA"/>
</dbReference>
<sequence>MFKALKKVSISFGTRPFSKSSLRMYQTTASNSMARESELRITLSNNDNDTPRCYTMTELGLVEVIVDKEQI</sequence>
<comment type="caution">
    <text evidence="1">The sequence shown here is derived from an EMBL/GenBank/DDBJ whole genome shotgun (WGS) entry which is preliminary data.</text>
</comment>
<protein>
    <submittedName>
        <fullName evidence="1">EPHA3</fullName>
    </submittedName>
</protein>
<accession>A0AAW2Z841</accession>
<evidence type="ECO:0000313" key="2">
    <source>
        <dbReference type="Proteomes" id="UP001431209"/>
    </source>
</evidence>
<organism evidence="1 2">
    <name type="scientific">Acrasis kona</name>
    <dbReference type="NCBI Taxonomy" id="1008807"/>
    <lineage>
        <taxon>Eukaryota</taxon>
        <taxon>Discoba</taxon>
        <taxon>Heterolobosea</taxon>
        <taxon>Tetramitia</taxon>
        <taxon>Eutetramitia</taxon>
        <taxon>Acrasidae</taxon>
        <taxon>Acrasis</taxon>
    </lineage>
</organism>
<gene>
    <name evidence="1" type="ORF">AKO1_003155</name>
</gene>
<proteinExistence type="predicted"/>
<dbReference type="Proteomes" id="UP001431209">
    <property type="component" value="Unassembled WGS sequence"/>
</dbReference>
<keyword evidence="2" id="KW-1185">Reference proteome</keyword>
<reference evidence="1 2" key="1">
    <citation type="submission" date="2024-03" db="EMBL/GenBank/DDBJ databases">
        <title>The Acrasis kona genome and developmental transcriptomes reveal deep origins of eukaryotic multicellular pathways.</title>
        <authorList>
            <person name="Sheikh S."/>
            <person name="Fu C.-J."/>
            <person name="Brown M.W."/>
            <person name="Baldauf S.L."/>
        </authorList>
    </citation>
    <scope>NUCLEOTIDE SEQUENCE [LARGE SCALE GENOMIC DNA]</scope>
    <source>
        <strain evidence="1 2">ATCC MYA-3509</strain>
    </source>
</reference>